<feature type="signal peptide" evidence="1">
    <location>
        <begin position="1"/>
        <end position="20"/>
    </location>
</feature>
<dbReference type="EMBL" id="WJBH02000003">
    <property type="protein sequence ID" value="KAI9560652.1"/>
    <property type="molecule type" value="Genomic_DNA"/>
</dbReference>
<dbReference type="Proteomes" id="UP000820818">
    <property type="component" value="Linkage Group LG3"/>
</dbReference>
<keyword evidence="1" id="KW-0732">Signal</keyword>
<accession>A0AAD5KU66</accession>
<keyword evidence="3" id="KW-1185">Reference proteome</keyword>
<proteinExistence type="predicted"/>
<dbReference type="SUPFAM" id="SSF48371">
    <property type="entry name" value="ARM repeat"/>
    <property type="match status" value="1"/>
</dbReference>
<evidence type="ECO:0000256" key="1">
    <source>
        <dbReference type="SAM" id="SignalP"/>
    </source>
</evidence>
<dbReference type="InterPro" id="IPR016024">
    <property type="entry name" value="ARM-type_fold"/>
</dbReference>
<name>A0AAD5KU66_9CRUS</name>
<evidence type="ECO:0000313" key="2">
    <source>
        <dbReference type="EMBL" id="KAI9560652.1"/>
    </source>
</evidence>
<reference evidence="2 3" key="1">
    <citation type="submission" date="2022-05" db="EMBL/GenBank/DDBJ databases">
        <title>A multi-omics perspective on studying reproductive biology in Daphnia sinensis.</title>
        <authorList>
            <person name="Jia J."/>
        </authorList>
    </citation>
    <scope>NUCLEOTIDE SEQUENCE [LARGE SCALE GENOMIC DNA]</scope>
    <source>
        <strain evidence="2 3">WSL</strain>
    </source>
</reference>
<gene>
    <name evidence="2" type="ORF">GHT06_011602</name>
</gene>
<feature type="chain" id="PRO_5041940847" evidence="1">
    <location>
        <begin position="21"/>
        <end position="868"/>
    </location>
</feature>
<sequence length="868" mass="96762">MVKFATSFLAVFTLVAVGFAGFVVTLETAETACPPHLCPTGNSYAVVDQSSPDLFTASKPTFTGSSPDILLENELASHLEPAIVLKKTIPGIDQNMVAILSSMVSHGSEHNTGEKMDSKKNFDLEEKMTGLMSSIMFPETSSLVMRDLLDTSMLLEQQEMNQDIKQKMLHILGYIRGRQEHDQAIKLKMVKLLSTIVSEETHEAVKWKMLKLLLKIASQETETEIKSKMIAILQAIDKENNTGKKLKAASILSAIVDYHTTDETRSQMENLLSTIVAPVENFEAITKTDTESTITSVNRDFGDQLDITRSSEAQLNTKLKFSEILTNIIHEVDTQELTFDQILELTNVLFNISREDGTPTADTSEKEDMVNILSNILHDFKALEFDVDQKSEMIEVLIDVTREEKTSDADPVKKTNVPNIFSKALHGLTALELGVDQKSEMINILLKVAREPIIVLQKPIPGIDENMLAILSSMVSRGSEHNTEEKTESSKNMDLEGKMTSLMSSLVSLETSSREKWDLMSTLSKLLSEQGMDTDINPKMFQILENIMDRNEHDHAVKLKMAKLMSAIVSENTDEAVKWKMLKLLLKIASQETETEIKSKMIAILQAISEENSIEKKVKTANSLSALVDFHAIDETRSQIESLLSMVVSPVEKEDLLNIFSTILHDVKALELGVEQKSEMINVLSSIALEENTADAGAAMKTAMTNVDMLNVLSEILHDLKAMKLDVKQKSEMIHLLSSVAREEYTPDEGPSIKRAMMNVFSKILHDLNALELDVDQKSEMINVLSSVSREENTPDAGTAIKTAMTNVDMLNELSEILHDLKAVKLDVEQKSEMIHLLSSIAREEYKPDAGPSMKVFSKMLMILTHRK</sequence>
<dbReference type="AlphaFoldDB" id="A0AAD5KU66"/>
<organism evidence="2 3">
    <name type="scientific">Daphnia sinensis</name>
    <dbReference type="NCBI Taxonomy" id="1820382"/>
    <lineage>
        <taxon>Eukaryota</taxon>
        <taxon>Metazoa</taxon>
        <taxon>Ecdysozoa</taxon>
        <taxon>Arthropoda</taxon>
        <taxon>Crustacea</taxon>
        <taxon>Branchiopoda</taxon>
        <taxon>Diplostraca</taxon>
        <taxon>Cladocera</taxon>
        <taxon>Anomopoda</taxon>
        <taxon>Daphniidae</taxon>
        <taxon>Daphnia</taxon>
        <taxon>Daphnia similis group</taxon>
    </lineage>
</organism>
<protein>
    <submittedName>
        <fullName evidence="2">Uncharacterized protein</fullName>
    </submittedName>
</protein>
<evidence type="ECO:0000313" key="3">
    <source>
        <dbReference type="Proteomes" id="UP000820818"/>
    </source>
</evidence>
<comment type="caution">
    <text evidence="2">The sequence shown here is derived from an EMBL/GenBank/DDBJ whole genome shotgun (WGS) entry which is preliminary data.</text>
</comment>